<dbReference type="Pfam" id="PF09411">
    <property type="entry name" value="PagL"/>
    <property type="match status" value="1"/>
</dbReference>
<name>A0A1G9YE56_9FIRM</name>
<dbReference type="InterPro" id="IPR018550">
    <property type="entry name" value="Lipid-A_deacylase-rel"/>
</dbReference>
<organism evidence="1 2">
    <name type="scientific">Dendrosporobacter quercicolus</name>
    <dbReference type="NCBI Taxonomy" id="146817"/>
    <lineage>
        <taxon>Bacteria</taxon>
        <taxon>Bacillati</taxon>
        <taxon>Bacillota</taxon>
        <taxon>Negativicutes</taxon>
        <taxon>Selenomonadales</taxon>
        <taxon>Sporomusaceae</taxon>
        <taxon>Dendrosporobacter</taxon>
    </lineage>
</organism>
<reference evidence="1 2" key="1">
    <citation type="submission" date="2016-10" db="EMBL/GenBank/DDBJ databases">
        <authorList>
            <person name="de Groot N.N."/>
        </authorList>
    </citation>
    <scope>NUCLEOTIDE SEQUENCE [LARGE SCALE GENOMIC DNA]</scope>
    <source>
        <strain evidence="1 2">DSM 1736</strain>
    </source>
</reference>
<dbReference type="Gene3D" id="2.40.160.20">
    <property type="match status" value="1"/>
</dbReference>
<sequence>MRRFIYLIIFINFLLICLPGKSYCHAASSQIKLEWDHLRPTMRSDRNLDTMSLHLFEKFIETPNRSMYRGITITRPRGDITWKNQNKNSSAVGIGPAYMLRFGKHYSAKLSAAFDISGGLIIYNKRFPAGGEYYNFMWRIGPKFIYKINEISSLSIGYTRMHVSNGLRTNNPSYEAHGVSLGFITKF</sequence>
<dbReference type="Proteomes" id="UP000214880">
    <property type="component" value="Unassembled WGS sequence"/>
</dbReference>
<dbReference type="AlphaFoldDB" id="A0A1G9YE56"/>
<gene>
    <name evidence="1" type="ORF">SAMN04488502_11174</name>
</gene>
<keyword evidence="2" id="KW-1185">Reference proteome</keyword>
<dbReference type="RefSeq" id="WP_092074661.1">
    <property type="nucleotide sequence ID" value="NZ_FNHB01000011.1"/>
</dbReference>
<proteinExistence type="predicted"/>
<dbReference type="OrthoDB" id="1664699at2"/>
<evidence type="ECO:0000313" key="1">
    <source>
        <dbReference type="EMBL" id="SDN07360.1"/>
    </source>
</evidence>
<dbReference type="EMBL" id="FNHB01000011">
    <property type="protein sequence ID" value="SDN07360.1"/>
    <property type="molecule type" value="Genomic_DNA"/>
</dbReference>
<protein>
    <submittedName>
        <fullName evidence="1">Lipid A 3-O-deacylase (PagL)</fullName>
    </submittedName>
</protein>
<accession>A0A1G9YE56</accession>
<evidence type="ECO:0000313" key="2">
    <source>
        <dbReference type="Proteomes" id="UP000214880"/>
    </source>
</evidence>